<organism evidence="1 2">
    <name type="scientific">Palleronia aestuarii</name>
    <dbReference type="NCBI Taxonomy" id="568105"/>
    <lineage>
        <taxon>Bacteria</taxon>
        <taxon>Pseudomonadati</taxon>
        <taxon>Pseudomonadota</taxon>
        <taxon>Alphaproteobacteria</taxon>
        <taxon>Rhodobacterales</taxon>
        <taxon>Roseobacteraceae</taxon>
        <taxon>Palleronia</taxon>
    </lineage>
</organism>
<proteinExistence type="predicted"/>
<dbReference type="EMBL" id="QKZL01000010">
    <property type="protein sequence ID" value="PZX15288.1"/>
    <property type="molecule type" value="Genomic_DNA"/>
</dbReference>
<evidence type="ECO:0000313" key="1">
    <source>
        <dbReference type="EMBL" id="PZX15288.1"/>
    </source>
</evidence>
<comment type="caution">
    <text evidence="1">The sequence shown here is derived from an EMBL/GenBank/DDBJ whole genome shotgun (WGS) entry which is preliminary data.</text>
</comment>
<keyword evidence="2" id="KW-1185">Reference proteome</keyword>
<name>A0A2W7N5G6_9RHOB</name>
<dbReference type="AlphaFoldDB" id="A0A2W7N5G6"/>
<dbReference type="Proteomes" id="UP000248916">
    <property type="component" value="Unassembled WGS sequence"/>
</dbReference>
<dbReference type="RefSeq" id="WP_170133932.1">
    <property type="nucleotide sequence ID" value="NZ_QKZL01000010.1"/>
</dbReference>
<accession>A0A2W7N5G6</accession>
<gene>
    <name evidence="1" type="ORF">LX81_02591</name>
</gene>
<evidence type="ECO:0000313" key="2">
    <source>
        <dbReference type="Proteomes" id="UP000248916"/>
    </source>
</evidence>
<protein>
    <submittedName>
        <fullName evidence="1">Uncharacterized protein</fullName>
    </submittedName>
</protein>
<reference evidence="1 2" key="1">
    <citation type="submission" date="2018-06" db="EMBL/GenBank/DDBJ databases">
        <title>Genomic Encyclopedia of Archaeal and Bacterial Type Strains, Phase II (KMG-II): from individual species to whole genera.</title>
        <authorList>
            <person name="Goeker M."/>
        </authorList>
    </citation>
    <scope>NUCLEOTIDE SEQUENCE [LARGE SCALE GENOMIC DNA]</scope>
    <source>
        <strain evidence="1 2">DSM 22009</strain>
    </source>
</reference>
<sequence length="101" mass="11784">MFGPGGRDDRIGSGARGGLWLDWRDGRIGSRLRRGLWLGFGLRVDLQRRIRDHGGLRRLGGRIRDRHRFLPGQFRRSRLFRARPFRVGRIVSIGLRRLIGR</sequence>